<accession>A0A452ZRM4</accession>
<evidence type="ECO:0000256" key="6">
    <source>
        <dbReference type="ARBA" id="ARBA00023136"/>
    </source>
</evidence>
<dbReference type="InterPro" id="IPR051525">
    <property type="entry name" value="DVL_RTFL_regulatory"/>
</dbReference>
<organism evidence="9 10">
    <name type="scientific">Aegilops tauschii subsp. strangulata</name>
    <name type="common">Goatgrass</name>
    <dbReference type="NCBI Taxonomy" id="200361"/>
    <lineage>
        <taxon>Eukaryota</taxon>
        <taxon>Viridiplantae</taxon>
        <taxon>Streptophyta</taxon>
        <taxon>Embryophyta</taxon>
        <taxon>Tracheophyta</taxon>
        <taxon>Spermatophyta</taxon>
        <taxon>Magnoliopsida</taxon>
        <taxon>Liliopsida</taxon>
        <taxon>Poales</taxon>
        <taxon>Poaceae</taxon>
        <taxon>BOP clade</taxon>
        <taxon>Pooideae</taxon>
        <taxon>Triticodae</taxon>
        <taxon>Triticeae</taxon>
        <taxon>Triticinae</taxon>
        <taxon>Aegilops</taxon>
    </lineage>
</organism>
<feature type="compositionally biased region" description="Basic and acidic residues" evidence="8">
    <location>
        <begin position="29"/>
        <end position="38"/>
    </location>
</feature>
<name>A0A452ZRM4_AEGTS</name>
<protein>
    <submittedName>
        <fullName evidence="9">Uncharacterized protein</fullName>
    </submittedName>
</protein>
<evidence type="ECO:0000313" key="9">
    <source>
        <dbReference type="EnsemblPlants" id="AET1Gv20890900.1"/>
    </source>
</evidence>
<evidence type="ECO:0000256" key="8">
    <source>
        <dbReference type="SAM" id="MobiDB-lite"/>
    </source>
</evidence>
<evidence type="ECO:0000256" key="7">
    <source>
        <dbReference type="ARBA" id="ARBA00024340"/>
    </source>
</evidence>
<dbReference type="GO" id="GO:0008285">
    <property type="term" value="P:negative regulation of cell population proliferation"/>
    <property type="evidence" value="ECO:0007669"/>
    <property type="project" value="InterPro"/>
</dbReference>
<dbReference type="InterPro" id="IPR012552">
    <property type="entry name" value="DVL"/>
</dbReference>
<comment type="similarity">
    <text evidence="7">Belongs to the DVL/RTFL small polypeptides family.</text>
</comment>
<evidence type="ECO:0000256" key="2">
    <source>
        <dbReference type="ARBA" id="ARBA00022473"/>
    </source>
</evidence>
<reference evidence="9" key="4">
    <citation type="submission" date="2019-03" db="UniProtKB">
        <authorList>
            <consortium name="EnsemblPlants"/>
        </authorList>
    </citation>
    <scope>IDENTIFICATION</scope>
</reference>
<dbReference type="GO" id="GO:0005886">
    <property type="term" value="C:plasma membrane"/>
    <property type="evidence" value="ECO:0007669"/>
    <property type="project" value="UniProtKB-SubCell"/>
</dbReference>
<evidence type="ECO:0000313" key="10">
    <source>
        <dbReference type="Proteomes" id="UP000015105"/>
    </source>
</evidence>
<keyword evidence="3" id="KW-1003">Cell membrane</keyword>
<sequence>KEDPVEKREAHRPFPGHLALLLSSSARMNDVRKQEKQKGRGGGGGSGGVRLARMLREHRARLYIIRRCVVMLLCHHD</sequence>
<keyword evidence="5" id="KW-1133">Transmembrane helix</keyword>
<reference evidence="9" key="5">
    <citation type="journal article" date="2021" name="G3 (Bethesda)">
        <title>Aegilops tauschii genome assembly Aet v5.0 features greater sequence contiguity and improved annotation.</title>
        <authorList>
            <person name="Wang L."/>
            <person name="Zhu T."/>
            <person name="Rodriguez J.C."/>
            <person name="Deal K.R."/>
            <person name="Dubcovsky J."/>
            <person name="McGuire P.E."/>
            <person name="Lux T."/>
            <person name="Spannagl M."/>
            <person name="Mayer K.F.X."/>
            <person name="Baldrich P."/>
            <person name="Meyers B.C."/>
            <person name="Huo N."/>
            <person name="Gu Y.Q."/>
            <person name="Zhou H."/>
            <person name="Devos K.M."/>
            <person name="Bennetzen J.L."/>
            <person name="Unver T."/>
            <person name="Budak H."/>
            <person name="Gulick P.J."/>
            <person name="Galiba G."/>
            <person name="Kalapos B."/>
            <person name="Nelson D.R."/>
            <person name="Li P."/>
            <person name="You F.M."/>
            <person name="Luo M.C."/>
            <person name="Dvorak J."/>
        </authorList>
    </citation>
    <scope>NUCLEOTIDE SEQUENCE [LARGE SCALE GENOMIC DNA]</scope>
    <source>
        <strain evidence="9">cv. AL8/78</strain>
    </source>
</reference>
<keyword evidence="10" id="KW-1185">Reference proteome</keyword>
<keyword evidence="6" id="KW-0472">Membrane</keyword>
<proteinExistence type="inferred from homology"/>
<dbReference type="Proteomes" id="UP000015105">
    <property type="component" value="Chromosome 1D"/>
</dbReference>
<keyword evidence="2" id="KW-0217">Developmental protein</keyword>
<reference evidence="10" key="2">
    <citation type="journal article" date="2017" name="Nat. Plants">
        <title>The Aegilops tauschii genome reveals multiple impacts of transposons.</title>
        <authorList>
            <person name="Zhao G."/>
            <person name="Zou C."/>
            <person name="Li K."/>
            <person name="Wang K."/>
            <person name="Li T."/>
            <person name="Gao L."/>
            <person name="Zhang X."/>
            <person name="Wang H."/>
            <person name="Yang Z."/>
            <person name="Liu X."/>
            <person name="Jiang W."/>
            <person name="Mao L."/>
            <person name="Kong X."/>
            <person name="Jiao Y."/>
            <person name="Jia J."/>
        </authorList>
    </citation>
    <scope>NUCLEOTIDE SEQUENCE [LARGE SCALE GENOMIC DNA]</scope>
    <source>
        <strain evidence="10">cv. AL8/78</strain>
    </source>
</reference>
<dbReference type="EnsemblPlants" id="AET1Gv20890900.1">
    <property type="protein sequence ID" value="AET1Gv20890900.1"/>
    <property type="gene ID" value="AET1Gv20890900"/>
</dbReference>
<dbReference type="Pfam" id="PF08137">
    <property type="entry name" value="DVL"/>
    <property type="match status" value="1"/>
</dbReference>
<keyword evidence="4" id="KW-0812">Transmembrane</keyword>
<feature type="region of interest" description="Disordered" evidence="8">
    <location>
        <begin position="25"/>
        <end position="49"/>
    </location>
</feature>
<dbReference type="Gramene" id="AET1Gv20890900.1">
    <property type="protein sequence ID" value="AET1Gv20890900.1"/>
    <property type="gene ID" value="AET1Gv20890900"/>
</dbReference>
<dbReference type="AlphaFoldDB" id="A0A452ZRM4"/>
<evidence type="ECO:0000256" key="4">
    <source>
        <dbReference type="ARBA" id="ARBA00022692"/>
    </source>
</evidence>
<reference evidence="9" key="3">
    <citation type="journal article" date="2017" name="Nature">
        <title>Genome sequence of the progenitor of the wheat D genome Aegilops tauschii.</title>
        <authorList>
            <person name="Luo M.C."/>
            <person name="Gu Y.Q."/>
            <person name="Puiu D."/>
            <person name="Wang H."/>
            <person name="Twardziok S.O."/>
            <person name="Deal K.R."/>
            <person name="Huo N."/>
            <person name="Zhu T."/>
            <person name="Wang L."/>
            <person name="Wang Y."/>
            <person name="McGuire P.E."/>
            <person name="Liu S."/>
            <person name="Long H."/>
            <person name="Ramasamy R.K."/>
            <person name="Rodriguez J.C."/>
            <person name="Van S.L."/>
            <person name="Yuan L."/>
            <person name="Wang Z."/>
            <person name="Xia Z."/>
            <person name="Xiao L."/>
            <person name="Anderson O.D."/>
            <person name="Ouyang S."/>
            <person name="Liang Y."/>
            <person name="Zimin A.V."/>
            <person name="Pertea G."/>
            <person name="Qi P."/>
            <person name="Bennetzen J.L."/>
            <person name="Dai X."/>
            <person name="Dawson M.W."/>
            <person name="Muller H.G."/>
            <person name="Kugler K."/>
            <person name="Rivarola-Duarte L."/>
            <person name="Spannagl M."/>
            <person name="Mayer K.F.X."/>
            <person name="Lu F.H."/>
            <person name="Bevan M.W."/>
            <person name="Leroy P."/>
            <person name="Li P."/>
            <person name="You F.M."/>
            <person name="Sun Q."/>
            <person name="Liu Z."/>
            <person name="Lyons E."/>
            <person name="Wicker T."/>
            <person name="Salzberg S.L."/>
            <person name="Devos K.M."/>
            <person name="Dvorak J."/>
        </authorList>
    </citation>
    <scope>NUCLEOTIDE SEQUENCE [LARGE SCALE GENOMIC DNA]</scope>
    <source>
        <strain evidence="9">cv. AL8/78</strain>
    </source>
</reference>
<evidence type="ECO:0000256" key="5">
    <source>
        <dbReference type="ARBA" id="ARBA00022989"/>
    </source>
</evidence>
<reference evidence="10" key="1">
    <citation type="journal article" date="2014" name="Science">
        <title>Ancient hybridizations among the ancestral genomes of bread wheat.</title>
        <authorList>
            <consortium name="International Wheat Genome Sequencing Consortium,"/>
            <person name="Marcussen T."/>
            <person name="Sandve S.R."/>
            <person name="Heier L."/>
            <person name="Spannagl M."/>
            <person name="Pfeifer M."/>
            <person name="Jakobsen K.S."/>
            <person name="Wulff B.B."/>
            <person name="Steuernagel B."/>
            <person name="Mayer K.F."/>
            <person name="Olsen O.A."/>
        </authorList>
    </citation>
    <scope>NUCLEOTIDE SEQUENCE [LARGE SCALE GENOMIC DNA]</scope>
    <source>
        <strain evidence="10">cv. AL8/78</strain>
    </source>
</reference>
<dbReference type="GO" id="GO:0048367">
    <property type="term" value="P:shoot system development"/>
    <property type="evidence" value="ECO:0007669"/>
    <property type="project" value="UniProtKB-ARBA"/>
</dbReference>
<evidence type="ECO:0000256" key="3">
    <source>
        <dbReference type="ARBA" id="ARBA00022475"/>
    </source>
</evidence>
<dbReference type="PANTHER" id="PTHR33102">
    <property type="entry name" value="DVL19-RELATED-RELATED"/>
    <property type="match status" value="1"/>
</dbReference>
<evidence type="ECO:0000256" key="1">
    <source>
        <dbReference type="ARBA" id="ARBA00004162"/>
    </source>
</evidence>
<comment type="subcellular location">
    <subcellularLocation>
        <location evidence="1">Cell membrane</location>
        <topology evidence="1">Single-pass membrane protein</topology>
    </subcellularLocation>
</comment>